<reference evidence="1 2" key="1">
    <citation type="submission" date="2023-04" db="EMBL/GenBank/DDBJ databases">
        <title>Spirochaete genome identified in red abalone sample constitutes a novel genus.</title>
        <authorList>
            <person name="Sharma S.P."/>
            <person name="Purcell C.M."/>
            <person name="Hyde J.R."/>
            <person name="Severin A.J."/>
        </authorList>
    </citation>
    <scope>NUCLEOTIDE SEQUENCE [LARGE SCALE GENOMIC DNA]</scope>
    <source>
        <strain evidence="1 2">SP-2023</strain>
    </source>
</reference>
<evidence type="ECO:0000313" key="1">
    <source>
        <dbReference type="EMBL" id="WGK70115.1"/>
    </source>
</evidence>
<protein>
    <recommendedName>
        <fullName evidence="3">Lipocalin-like domain-containing protein</fullName>
    </recommendedName>
</protein>
<evidence type="ECO:0000313" key="2">
    <source>
        <dbReference type="Proteomes" id="UP001228690"/>
    </source>
</evidence>
<proteinExistence type="predicted"/>
<organism evidence="1 2">
    <name type="scientific">Candidatus Haliotispira prima</name>
    <dbReference type="NCBI Taxonomy" id="3034016"/>
    <lineage>
        <taxon>Bacteria</taxon>
        <taxon>Pseudomonadati</taxon>
        <taxon>Spirochaetota</taxon>
        <taxon>Spirochaetia</taxon>
        <taxon>Spirochaetales</taxon>
        <taxon>Spirochaetaceae</taxon>
        <taxon>Candidatus Haliotispira</taxon>
    </lineage>
</organism>
<accession>A0ABY8MJB7</accession>
<keyword evidence="2" id="KW-1185">Reference proteome</keyword>
<dbReference type="EMBL" id="CP123443">
    <property type="protein sequence ID" value="WGK70115.1"/>
    <property type="molecule type" value="Genomic_DNA"/>
</dbReference>
<dbReference type="Proteomes" id="UP001228690">
    <property type="component" value="Chromosome"/>
</dbReference>
<gene>
    <name evidence="1" type="ORF">P0082_04445</name>
</gene>
<sequence length="149" mass="16606">MTMWAEFYEMIASTGEDPCEDGVGTYYDDGTFGCLIAETNTIDNLISDSREGPAIERIDDTKIRFSFDLTEFKEAVTEGSETDPSVMWVLQESFLGHHIHVKIKGEEIIRTNGTLSDGGTTAEIDIPMTVLLETDETLPDVFEAIIRTE</sequence>
<evidence type="ECO:0008006" key="3">
    <source>
        <dbReference type="Google" id="ProtNLM"/>
    </source>
</evidence>
<dbReference type="RefSeq" id="WP_326928322.1">
    <property type="nucleotide sequence ID" value="NZ_CP123443.1"/>
</dbReference>
<name>A0ABY8MJB7_9SPIO</name>